<evidence type="ECO:0000259" key="1">
    <source>
        <dbReference type="Pfam" id="PF13905"/>
    </source>
</evidence>
<dbReference type="RefSeq" id="WP_130858381.1">
    <property type="nucleotide sequence ID" value="NZ_JBHLWO010000002.1"/>
</dbReference>
<keyword evidence="3" id="KW-1185">Reference proteome</keyword>
<dbReference type="InterPro" id="IPR012336">
    <property type="entry name" value="Thioredoxin-like_fold"/>
</dbReference>
<name>A0ABV6HN36_9SPHI</name>
<sequence length="396" mass="44835">MKFFRSSPYVIVIGFLLTISSCQHREQNKQTDTKKQKYLYTPEKGALSIISETANSEIKKVSLFKDNEKDSVISVPIENGKFKLKLDTANLNEIYFIKIEGKSTKRGTSGLVWEASIPVLASASTDLKLVQRPFNHPGSISKTAFSIQGGGKEQELLNKWHTVLAELEAEEEGQTESYSLGGAGVTKVSGKKELSKSPASITEDFIKKHQPLISSFYLLSRAGKQRQYAKAYGNLLEQAPIEVKQSKYGLDFAKRLEKVQTKIQRLDLQKQVVATDAQLSEIPWDSFKDRKYLLLSFWNSADQASAKAVKQLEQEVPVLEKRGIDILPISMESQFSKWKENTEGLDFKYSYRMRNEAQQDLINTLYLSELPRFVLVKPNGEVINDDFDLKQLDTLD</sequence>
<organism evidence="2 3">
    <name type="scientific">Olivibacter oleidegradans</name>
    <dbReference type="NCBI Taxonomy" id="760123"/>
    <lineage>
        <taxon>Bacteria</taxon>
        <taxon>Pseudomonadati</taxon>
        <taxon>Bacteroidota</taxon>
        <taxon>Sphingobacteriia</taxon>
        <taxon>Sphingobacteriales</taxon>
        <taxon>Sphingobacteriaceae</taxon>
        <taxon>Olivibacter</taxon>
    </lineage>
</organism>
<dbReference type="Gene3D" id="3.40.30.10">
    <property type="entry name" value="Glutaredoxin"/>
    <property type="match status" value="1"/>
</dbReference>
<gene>
    <name evidence="2" type="ORF">ACFFI0_18415</name>
</gene>
<dbReference type="PROSITE" id="PS51257">
    <property type="entry name" value="PROKAR_LIPOPROTEIN"/>
    <property type="match status" value="1"/>
</dbReference>
<reference evidence="2 3" key="1">
    <citation type="submission" date="2024-09" db="EMBL/GenBank/DDBJ databases">
        <authorList>
            <person name="Sun Q."/>
            <person name="Mori K."/>
        </authorList>
    </citation>
    <scope>NUCLEOTIDE SEQUENCE [LARGE SCALE GENOMIC DNA]</scope>
    <source>
        <strain evidence="2 3">CCM 7765</strain>
    </source>
</reference>
<comment type="caution">
    <text evidence="2">The sequence shown here is derived from an EMBL/GenBank/DDBJ whole genome shotgun (WGS) entry which is preliminary data.</text>
</comment>
<dbReference type="Proteomes" id="UP001589774">
    <property type="component" value="Unassembled WGS sequence"/>
</dbReference>
<accession>A0ABV6HN36</accession>
<proteinExistence type="predicted"/>
<dbReference type="SUPFAM" id="SSF52833">
    <property type="entry name" value="Thioredoxin-like"/>
    <property type="match status" value="1"/>
</dbReference>
<evidence type="ECO:0000313" key="2">
    <source>
        <dbReference type="EMBL" id="MFC0320307.1"/>
    </source>
</evidence>
<feature type="domain" description="Thioredoxin-like fold" evidence="1">
    <location>
        <begin position="291"/>
        <end position="382"/>
    </location>
</feature>
<evidence type="ECO:0000313" key="3">
    <source>
        <dbReference type="Proteomes" id="UP001589774"/>
    </source>
</evidence>
<protein>
    <submittedName>
        <fullName evidence="2">Thioredoxin family protein</fullName>
    </submittedName>
</protein>
<dbReference type="EMBL" id="JBHLWO010000002">
    <property type="protein sequence ID" value="MFC0320307.1"/>
    <property type="molecule type" value="Genomic_DNA"/>
</dbReference>
<dbReference type="Pfam" id="PF13905">
    <property type="entry name" value="Thioredoxin_8"/>
    <property type="match status" value="1"/>
</dbReference>
<dbReference type="InterPro" id="IPR036249">
    <property type="entry name" value="Thioredoxin-like_sf"/>
</dbReference>